<feature type="transmembrane region" description="Helical" evidence="7">
    <location>
        <begin position="164"/>
        <end position="184"/>
    </location>
</feature>
<comment type="caution">
    <text evidence="9">The sequence shown here is derived from an EMBL/GenBank/DDBJ whole genome shotgun (WGS) entry which is preliminary data.</text>
</comment>
<dbReference type="Proteomes" id="UP000032680">
    <property type="component" value="Unassembled WGS sequence"/>
</dbReference>
<dbReference type="PROSITE" id="PS50850">
    <property type="entry name" value="MFS"/>
    <property type="match status" value="1"/>
</dbReference>
<feature type="transmembrane region" description="Helical" evidence="7">
    <location>
        <begin position="316"/>
        <end position="336"/>
    </location>
</feature>
<protein>
    <submittedName>
        <fullName evidence="9">Major facilitator superfamily transporter</fullName>
    </submittedName>
</protein>
<feature type="transmembrane region" description="Helical" evidence="7">
    <location>
        <begin position="343"/>
        <end position="362"/>
    </location>
</feature>
<feature type="transmembrane region" description="Helical" evidence="7">
    <location>
        <begin position="196"/>
        <end position="213"/>
    </location>
</feature>
<feature type="transmembrane region" description="Helical" evidence="7">
    <location>
        <begin position="28"/>
        <end position="48"/>
    </location>
</feature>
<name>A0A0D6P9P5_9PROT</name>
<feature type="domain" description="Major facilitator superfamily (MFS) profile" evidence="8">
    <location>
        <begin position="31"/>
        <end position="456"/>
    </location>
</feature>
<dbReference type="InterPro" id="IPR005828">
    <property type="entry name" value="MFS_sugar_transport-like"/>
</dbReference>
<dbReference type="Gene3D" id="1.20.1250.20">
    <property type="entry name" value="MFS general substrate transporter like domains"/>
    <property type="match status" value="1"/>
</dbReference>
<feature type="transmembrane region" description="Helical" evidence="7">
    <location>
        <begin position="68"/>
        <end position="97"/>
    </location>
</feature>
<dbReference type="EMBL" id="BANB01000800">
    <property type="protein sequence ID" value="GAN78377.1"/>
    <property type="molecule type" value="Genomic_DNA"/>
</dbReference>
<keyword evidence="3" id="KW-0813">Transport</keyword>
<comment type="similarity">
    <text evidence="2">Belongs to the major facilitator superfamily. Sugar transporter (TC 2.A.1.1) family.</text>
</comment>
<gene>
    <name evidence="9" type="ORF">Asru_0802_02</name>
</gene>
<evidence type="ECO:0000313" key="9">
    <source>
        <dbReference type="EMBL" id="GAN78377.1"/>
    </source>
</evidence>
<evidence type="ECO:0000256" key="6">
    <source>
        <dbReference type="ARBA" id="ARBA00023136"/>
    </source>
</evidence>
<dbReference type="OrthoDB" id="5368493at2"/>
<dbReference type="PROSITE" id="PS00217">
    <property type="entry name" value="SUGAR_TRANSPORT_2"/>
    <property type="match status" value="1"/>
</dbReference>
<dbReference type="SUPFAM" id="SSF103473">
    <property type="entry name" value="MFS general substrate transporter"/>
    <property type="match status" value="1"/>
</dbReference>
<evidence type="ECO:0000256" key="7">
    <source>
        <dbReference type="SAM" id="Phobius"/>
    </source>
</evidence>
<keyword evidence="10" id="KW-1185">Reference proteome</keyword>
<dbReference type="Pfam" id="PF00083">
    <property type="entry name" value="Sugar_tr"/>
    <property type="match status" value="1"/>
</dbReference>
<reference evidence="9 10" key="1">
    <citation type="submission" date="2012-11" db="EMBL/GenBank/DDBJ databases">
        <title>Whole genome sequence of Acidisphaera rubrifaciens HS-AP3.</title>
        <authorList>
            <person name="Azuma Y."/>
            <person name="Higashiura N."/>
            <person name="Hirakawa H."/>
            <person name="Matsushita K."/>
        </authorList>
    </citation>
    <scope>NUCLEOTIDE SEQUENCE [LARGE SCALE GENOMIC DNA]</scope>
    <source>
        <strain evidence="9 10">HS-AP3</strain>
    </source>
</reference>
<keyword evidence="5 7" id="KW-1133">Transmembrane helix</keyword>
<keyword evidence="6 7" id="KW-0472">Membrane</keyword>
<dbReference type="GO" id="GO:0022857">
    <property type="term" value="F:transmembrane transporter activity"/>
    <property type="evidence" value="ECO:0007669"/>
    <property type="project" value="InterPro"/>
</dbReference>
<keyword evidence="4 7" id="KW-0812">Transmembrane</keyword>
<organism evidence="9 10">
    <name type="scientific">Acidisphaera rubrifaciens HS-AP3</name>
    <dbReference type="NCBI Taxonomy" id="1231350"/>
    <lineage>
        <taxon>Bacteria</taxon>
        <taxon>Pseudomonadati</taxon>
        <taxon>Pseudomonadota</taxon>
        <taxon>Alphaproteobacteria</taxon>
        <taxon>Acetobacterales</taxon>
        <taxon>Acetobacteraceae</taxon>
        <taxon>Acidisphaera</taxon>
    </lineage>
</organism>
<dbReference type="RefSeq" id="WP_048862976.1">
    <property type="nucleotide sequence ID" value="NZ_BANB01000800.1"/>
</dbReference>
<evidence type="ECO:0000256" key="1">
    <source>
        <dbReference type="ARBA" id="ARBA00004141"/>
    </source>
</evidence>
<evidence type="ECO:0000313" key="10">
    <source>
        <dbReference type="Proteomes" id="UP000032680"/>
    </source>
</evidence>
<evidence type="ECO:0000256" key="5">
    <source>
        <dbReference type="ARBA" id="ARBA00022989"/>
    </source>
</evidence>
<feature type="transmembrane region" description="Helical" evidence="7">
    <location>
        <begin position="134"/>
        <end position="152"/>
    </location>
</feature>
<evidence type="ECO:0000256" key="2">
    <source>
        <dbReference type="ARBA" id="ARBA00010992"/>
    </source>
</evidence>
<evidence type="ECO:0000256" key="4">
    <source>
        <dbReference type="ARBA" id="ARBA00022692"/>
    </source>
</evidence>
<dbReference type="InterPro" id="IPR005829">
    <property type="entry name" value="Sugar_transporter_CS"/>
</dbReference>
<dbReference type="CDD" id="cd17316">
    <property type="entry name" value="MFS_SV2_like"/>
    <property type="match status" value="1"/>
</dbReference>
<dbReference type="PANTHER" id="PTHR23511">
    <property type="entry name" value="SYNAPTIC VESICLE GLYCOPROTEIN 2"/>
    <property type="match status" value="1"/>
</dbReference>
<accession>A0A0D6P9P5</accession>
<dbReference type="GO" id="GO:0016020">
    <property type="term" value="C:membrane"/>
    <property type="evidence" value="ECO:0007669"/>
    <property type="project" value="UniProtKB-SubCell"/>
</dbReference>
<evidence type="ECO:0000259" key="8">
    <source>
        <dbReference type="PROSITE" id="PS50850"/>
    </source>
</evidence>
<comment type="subcellular location">
    <subcellularLocation>
        <location evidence="1">Membrane</location>
        <topology evidence="1">Multi-pass membrane protein</topology>
    </subcellularLocation>
</comment>
<dbReference type="InterPro" id="IPR036259">
    <property type="entry name" value="MFS_trans_sf"/>
</dbReference>
<feature type="transmembrane region" description="Helical" evidence="7">
    <location>
        <begin position="368"/>
        <end position="389"/>
    </location>
</feature>
<evidence type="ECO:0000256" key="3">
    <source>
        <dbReference type="ARBA" id="ARBA00022448"/>
    </source>
</evidence>
<dbReference type="InterPro" id="IPR020846">
    <property type="entry name" value="MFS_dom"/>
</dbReference>
<feature type="transmembrane region" description="Helical" evidence="7">
    <location>
        <begin position="431"/>
        <end position="451"/>
    </location>
</feature>
<dbReference type="PANTHER" id="PTHR23511:SF34">
    <property type="entry name" value="SYNAPTIC VESICLE GLYCOPROTEIN 2"/>
    <property type="match status" value="1"/>
</dbReference>
<dbReference type="AlphaFoldDB" id="A0A0D6P9P5"/>
<sequence>MPDDQSAIGATSAAIAARLDRLPATRSVWGLIALLSLGGYFEFYDLFMTGGVAPGLVRDGILTPTTPGLFGTAGIASFVAAFFAGLFVGTLAFSIVADRFGRRVIFTVSLLWYTVASLVMATQHDAFGLNLWRFITGVGLGVELVTIDTYLAELAPRAIRGRAFAANQVIQFCAVPTVAFLSWLLVPRAPFGISGWRWVVAAGAVGAVAVWFIRRAVPESPRWLAQHGRADEAEAIVAALERRVAAEYGAPLPVPLALPPEPARGSLIEAFRPPYATRTFMLVVFNVFQTVGFYGFSNWVPQLLISQGIGVTHSLLYTFVIALAAPVGPLLAMLLADRVERKWLIVGAAGAVAAFGLAFAQTRAAVPLIALGVCVTLAANTMSFSFHAYQTELYPTRIRAVAVGFVYSWSRLSVVFSAFAIAAFLRGFGTPGVFAFIAGSMAVVMVTIGALGPRVNDRALETISH</sequence>
<feature type="transmembrane region" description="Helical" evidence="7">
    <location>
        <begin position="401"/>
        <end position="425"/>
    </location>
</feature>
<proteinExistence type="inferred from homology"/>
<feature type="transmembrane region" description="Helical" evidence="7">
    <location>
        <begin position="104"/>
        <end position="122"/>
    </location>
</feature>
<feature type="transmembrane region" description="Helical" evidence="7">
    <location>
        <begin position="275"/>
        <end position="296"/>
    </location>
</feature>